<organism evidence="1 2">
    <name type="scientific">Clostridium baratii str. Sullivan</name>
    <dbReference type="NCBI Taxonomy" id="1415775"/>
    <lineage>
        <taxon>Bacteria</taxon>
        <taxon>Bacillati</taxon>
        <taxon>Bacillota</taxon>
        <taxon>Clostridia</taxon>
        <taxon>Eubacteriales</taxon>
        <taxon>Clostridiaceae</taxon>
        <taxon>Clostridium</taxon>
    </lineage>
</organism>
<sequence length="130" mass="15131">MGKVIGCSVILQDDFNNVLIIQKGKKKEKSLWKCVGRLKKGKETDEKCIVSSIKEDLNTLVFDLEPLTELEINKDNNESILLYSGKIKEYMNLGKNVKAIEWINERTIDNYEFLEGEKEILLEYFKVLKR</sequence>
<dbReference type="eggNOG" id="ENOG5030V8A">
    <property type="taxonomic scope" value="Bacteria"/>
</dbReference>
<evidence type="ECO:0008006" key="3">
    <source>
        <dbReference type="Google" id="ProtNLM"/>
    </source>
</evidence>
<dbReference type="Proteomes" id="UP000030635">
    <property type="component" value="Chromosome"/>
</dbReference>
<keyword evidence="2" id="KW-1185">Reference proteome</keyword>
<reference evidence="1 2" key="1">
    <citation type="journal article" date="2015" name="Infect. Genet. Evol.">
        <title>Genomic sequences of six botulinum neurotoxin-producing strains representing three clostridial species illustrate the mobility and diversity of botulinum neurotoxin genes.</title>
        <authorList>
            <person name="Smith T.J."/>
            <person name="Hill K.K."/>
            <person name="Xie G."/>
            <person name="Foley B.T."/>
            <person name="Williamson C.H."/>
            <person name="Foster J.T."/>
            <person name="Johnson S.L."/>
            <person name="Chertkov O."/>
            <person name="Teshima H."/>
            <person name="Gibbons H.S."/>
            <person name="Johnsky L.A."/>
            <person name="Karavis M.A."/>
            <person name="Smith L.A."/>
        </authorList>
    </citation>
    <scope>NUCLEOTIDE SEQUENCE [LARGE SCALE GENOMIC DNA]</scope>
    <source>
        <strain evidence="1">Sullivan</strain>
    </source>
</reference>
<dbReference type="STRING" id="1561.NPD11_290"/>
<dbReference type="KEGG" id="cbv:U729_2738"/>
<dbReference type="Gene3D" id="3.90.79.10">
    <property type="entry name" value="Nucleoside Triphosphate Pyrophosphohydrolase"/>
    <property type="match status" value="1"/>
</dbReference>
<name>A0A0A7FVD5_9CLOT</name>
<dbReference type="AlphaFoldDB" id="A0A0A7FVD5"/>
<dbReference type="EMBL" id="CP006905">
    <property type="protein sequence ID" value="AIY82880.1"/>
    <property type="molecule type" value="Genomic_DNA"/>
</dbReference>
<accession>A0A0A7FVD5</accession>
<dbReference type="OrthoDB" id="1936118at2"/>
<gene>
    <name evidence="1" type="ORF">U729_2738</name>
</gene>
<protein>
    <recommendedName>
        <fullName evidence="3">Nudix hydrolase domain-containing protein</fullName>
    </recommendedName>
</protein>
<proteinExistence type="predicted"/>
<dbReference type="RefSeq" id="WP_039315958.1">
    <property type="nucleotide sequence ID" value="NZ_CP006905.1"/>
</dbReference>
<evidence type="ECO:0000313" key="1">
    <source>
        <dbReference type="EMBL" id="AIY82880.1"/>
    </source>
</evidence>
<dbReference type="HOGENOM" id="CLU_1966752_0_0_9"/>
<evidence type="ECO:0000313" key="2">
    <source>
        <dbReference type="Proteomes" id="UP000030635"/>
    </source>
</evidence>